<feature type="region of interest" description="Disordered" evidence="1">
    <location>
        <begin position="1"/>
        <end position="75"/>
    </location>
</feature>
<feature type="non-terminal residue" evidence="2">
    <location>
        <position position="75"/>
    </location>
</feature>
<sequence length="75" mass="7363">AATGRRSGRGRCRATGHGRATGRLRRRCGRGAGLVPGPARPTPAPGSRGTDALRRPPPGGGGAGRGAGRGAGSRL</sequence>
<protein>
    <submittedName>
        <fullName evidence="2">Uncharacterized protein</fullName>
    </submittedName>
</protein>
<name>A0A6J4UDC5_9BACT</name>
<organism evidence="2">
    <name type="scientific">uncultured Thermomicrobiales bacterium</name>
    <dbReference type="NCBI Taxonomy" id="1645740"/>
    <lineage>
        <taxon>Bacteria</taxon>
        <taxon>Pseudomonadati</taxon>
        <taxon>Thermomicrobiota</taxon>
        <taxon>Thermomicrobia</taxon>
        <taxon>Thermomicrobiales</taxon>
        <taxon>environmental samples</taxon>
    </lineage>
</organism>
<evidence type="ECO:0000256" key="1">
    <source>
        <dbReference type="SAM" id="MobiDB-lite"/>
    </source>
</evidence>
<dbReference type="EMBL" id="CADCWG010000074">
    <property type="protein sequence ID" value="CAA9545426.1"/>
    <property type="molecule type" value="Genomic_DNA"/>
</dbReference>
<evidence type="ECO:0000313" key="2">
    <source>
        <dbReference type="EMBL" id="CAA9545426.1"/>
    </source>
</evidence>
<feature type="non-terminal residue" evidence="2">
    <location>
        <position position="1"/>
    </location>
</feature>
<dbReference type="AlphaFoldDB" id="A0A6J4UDC5"/>
<feature type="compositionally biased region" description="Basic residues" evidence="1">
    <location>
        <begin position="1"/>
        <end position="29"/>
    </location>
</feature>
<gene>
    <name evidence="2" type="ORF">AVDCRST_MAG49-1186</name>
</gene>
<feature type="compositionally biased region" description="Gly residues" evidence="1">
    <location>
        <begin position="60"/>
        <end position="75"/>
    </location>
</feature>
<accession>A0A6J4UDC5</accession>
<proteinExistence type="predicted"/>
<reference evidence="2" key="1">
    <citation type="submission" date="2020-02" db="EMBL/GenBank/DDBJ databases">
        <authorList>
            <person name="Meier V. D."/>
        </authorList>
    </citation>
    <scope>NUCLEOTIDE SEQUENCE</scope>
    <source>
        <strain evidence="2">AVDCRST_MAG49</strain>
    </source>
</reference>